<gene>
    <name evidence="1" type="ORF">CEXT_722551</name>
</gene>
<evidence type="ECO:0000313" key="2">
    <source>
        <dbReference type="Proteomes" id="UP001054945"/>
    </source>
</evidence>
<evidence type="ECO:0000313" key="1">
    <source>
        <dbReference type="EMBL" id="GIY50223.1"/>
    </source>
</evidence>
<comment type="caution">
    <text evidence="1">The sequence shown here is derived from an EMBL/GenBank/DDBJ whole genome shotgun (WGS) entry which is preliminary data.</text>
</comment>
<sequence length="95" mass="11377">MTELHFGLGIICCNVREEQTERSFATKTKWCTMRDLAVLHPICYSNCEQIPLRMGCLWDLCLRRAYSLLLINNARFWFRQFRSFSFDSREVFDNI</sequence>
<keyword evidence="2" id="KW-1185">Reference proteome</keyword>
<proteinExistence type="predicted"/>
<dbReference type="EMBL" id="BPLR01011955">
    <property type="protein sequence ID" value="GIY50223.1"/>
    <property type="molecule type" value="Genomic_DNA"/>
</dbReference>
<accession>A0AAV4TZK2</accession>
<dbReference type="Proteomes" id="UP001054945">
    <property type="component" value="Unassembled WGS sequence"/>
</dbReference>
<reference evidence="1 2" key="1">
    <citation type="submission" date="2021-06" db="EMBL/GenBank/DDBJ databases">
        <title>Caerostris extrusa draft genome.</title>
        <authorList>
            <person name="Kono N."/>
            <person name="Arakawa K."/>
        </authorList>
    </citation>
    <scope>NUCLEOTIDE SEQUENCE [LARGE SCALE GENOMIC DNA]</scope>
</reference>
<name>A0AAV4TZK2_CAEEX</name>
<protein>
    <submittedName>
        <fullName evidence="1">Uncharacterized protein</fullName>
    </submittedName>
</protein>
<dbReference type="AlphaFoldDB" id="A0AAV4TZK2"/>
<organism evidence="1 2">
    <name type="scientific">Caerostris extrusa</name>
    <name type="common">Bark spider</name>
    <name type="synonym">Caerostris bankana</name>
    <dbReference type="NCBI Taxonomy" id="172846"/>
    <lineage>
        <taxon>Eukaryota</taxon>
        <taxon>Metazoa</taxon>
        <taxon>Ecdysozoa</taxon>
        <taxon>Arthropoda</taxon>
        <taxon>Chelicerata</taxon>
        <taxon>Arachnida</taxon>
        <taxon>Araneae</taxon>
        <taxon>Araneomorphae</taxon>
        <taxon>Entelegynae</taxon>
        <taxon>Araneoidea</taxon>
        <taxon>Araneidae</taxon>
        <taxon>Caerostris</taxon>
    </lineage>
</organism>